<sequence length="117" mass="13532">MAKIATIFGGTHSPRKSKKEQKKLNEWVWQRQDCAYYFFVPLADTHRMMQCCHITKTEIKGRNITIFGRNLLHDMNSCTTTYANWRKDIEIPEESEVSVTTFVDKLSVAVSISKTSI</sequence>
<reference evidence="1 2" key="1">
    <citation type="submission" date="2021-04" db="EMBL/GenBank/DDBJ databases">
        <authorList>
            <person name="Bliznina A."/>
        </authorList>
    </citation>
    <scope>NUCLEOTIDE SEQUENCE [LARGE SCALE GENOMIC DNA]</scope>
</reference>
<evidence type="ECO:0000313" key="2">
    <source>
        <dbReference type="Proteomes" id="UP001158576"/>
    </source>
</evidence>
<organism evidence="1 2">
    <name type="scientific">Oikopleura dioica</name>
    <name type="common">Tunicate</name>
    <dbReference type="NCBI Taxonomy" id="34765"/>
    <lineage>
        <taxon>Eukaryota</taxon>
        <taxon>Metazoa</taxon>
        <taxon>Chordata</taxon>
        <taxon>Tunicata</taxon>
        <taxon>Appendicularia</taxon>
        <taxon>Copelata</taxon>
        <taxon>Oikopleuridae</taxon>
        <taxon>Oikopleura</taxon>
    </lineage>
</organism>
<proteinExistence type="predicted"/>
<dbReference type="Proteomes" id="UP001158576">
    <property type="component" value="Chromosome 2"/>
</dbReference>
<dbReference type="EMBL" id="OU015567">
    <property type="protein sequence ID" value="CAG5113375.1"/>
    <property type="molecule type" value="Genomic_DNA"/>
</dbReference>
<gene>
    <name evidence="1" type="ORF">OKIOD_LOCUS16251</name>
</gene>
<evidence type="ECO:0000313" key="1">
    <source>
        <dbReference type="EMBL" id="CAG5113375.1"/>
    </source>
</evidence>
<name>A0ABN7TCY6_OIKDI</name>
<protein>
    <submittedName>
        <fullName evidence="1">Oidioi.mRNA.OKI2018_I69.chr2.g7486.t1.cds</fullName>
    </submittedName>
</protein>
<accession>A0ABN7TCY6</accession>
<keyword evidence="2" id="KW-1185">Reference proteome</keyword>